<feature type="transmembrane region" description="Helical" evidence="1">
    <location>
        <begin position="12"/>
        <end position="35"/>
    </location>
</feature>
<protein>
    <submittedName>
        <fullName evidence="2">Uncharacterized protein</fullName>
    </submittedName>
</protein>
<feature type="transmembrane region" description="Helical" evidence="1">
    <location>
        <begin position="91"/>
        <end position="124"/>
    </location>
</feature>
<keyword evidence="1" id="KW-0472">Membrane</keyword>
<keyword evidence="1" id="KW-1133">Transmembrane helix</keyword>
<proteinExistence type="predicted"/>
<dbReference type="Proteomes" id="UP000275356">
    <property type="component" value="Unassembled WGS sequence"/>
</dbReference>
<name>A0A3N2D145_9MICO</name>
<keyword evidence="1" id="KW-0812">Transmembrane</keyword>
<accession>A0A3N2D145</accession>
<comment type="caution">
    <text evidence="2">The sequence shown here is derived from an EMBL/GenBank/DDBJ whole genome shotgun (WGS) entry which is preliminary data.</text>
</comment>
<gene>
    <name evidence="2" type="ORF">EDD28_2921</name>
</gene>
<evidence type="ECO:0000313" key="2">
    <source>
        <dbReference type="EMBL" id="ROR93505.1"/>
    </source>
</evidence>
<feature type="transmembrane region" description="Helical" evidence="1">
    <location>
        <begin position="55"/>
        <end position="79"/>
    </location>
</feature>
<sequence>MVGTRPRTGAVVALVVALTWSLVVVVAALALPVYSGETTSSDGGTVSTRATLVEVNGTGVLGIVLAPLLASVLVAAMVWGRRRWPALGTLAWVATVALGLLALAGIMSVGVFLLPVVLALAVAILLSAPGPAPAEGSAP</sequence>
<evidence type="ECO:0000256" key="1">
    <source>
        <dbReference type="SAM" id="Phobius"/>
    </source>
</evidence>
<dbReference type="RefSeq" id="WP_123740457.1">
    <property type="nucleotide sequence ID" value="NZ_RKHQ01000002.1"/>
</dbReference>
<reference evidence="2 3" key="1">
    <citation type="submission" date="2018-11" db="EMBL/GenBank/DDBJ databases">
        <title>Sequencing the genomes of 1000 actinobacteria strains.</title>
        <authorList>
            <person name="Klenk H.-P."/>
        </authorList>
    </citation>
    <scope>NUCLEOTIDE SEQUENCE [LARGE SCALE GENOMIC DNA]</scope>
    <source>
        <strain evidence="2 3">DSM 13521</strain>
    </source>
</reference>
<organism evidence="2 3">
    <name type="scientific">Salana multivorans</name>
    <dbReference type="NCBI Taxonomy" id="120377"/>
    <lineage>
        <taxon>Bacteria</taxon>
        <taxon>Bacillati</taxon>
        <taxon>Actinomycetota</taxon>
        <taxon>Actinomycetes</taxon>
        <taxon>Micrococcales</taxon>
        <taxon>Beutenbergiaceae</taxon>
        <taxon>Salana</taxon>
    </lineage>
</organism>
<keyword evidence="3" id="KW-1185">Reference proteome</keyword>
<dbReference type="EMBL" id="RKHQ01000002">
    <property type="protein sequence ID" value="ROR93505.1"/>
    <property type="molecule type" value="Genomic_DNA"/>
</dbReference>
<dbReference type="AlphaFoldDB" id="A0A3N2D145"/>
<evidence type="ECO:0000313" key="3">
    <source>
        <dbReference type="Proteomes" id="UP000275356"/>
    </source>
</evidence>